<comment type="caution">
    <text evidence="8">The sequence shown here is derived from an EMBL/GenBank/DDBJ whole genome shotgun (WGS) entry which is preliminary data.</text>
</comment>
<dbReference type="PANTHER" id="PTHR10165">
    <property type="entry name" value="LIPID PHOSPHATE PHOSPHATASE"/>
    <property type="match status" value="1"/>
</dbReference>
<evidence type="ECO:0000256" key="2">
    <source>
        <dbReference type="ARBA" id="ARBA00008816"/>
    </source>
</evidence>
<dbReference type="SUPFAM" id="SSF48317">
    <property type="entry name" value="Acid phosphatase/Vanadium-dependent haloperoxidase"/>
    <property type="match status" value="1"/>
</dbReference>
<evidence type="ECO:0000256" key="1">
    <source>
        <dbReference type="ARBA" id="ARBA00004141"/>
    </source>
</evidence>
<dbReference type="GO" id="GO:0006644">
    <property type="term" value="P:phospholipid metabolic process"/>
    <property type="evidence" value="ECO:0007669"/>
    <property type="project" value="InterPro"/>
</dbReference>
<dbReference type="SMART" id="SM00014">
    <property type="entry name" value="acidPPc"/>
    <property type="match status" value="1"/>
</dbReference>
<evidence type="ECO:0000313" key="9">
    <source>
        <dbReference type="Proteomes" id="UP000835052"/>
    </source>
</evidence>
<proteinExistence type="inferred from homology"/>
<evidence type="ECO:0000256" key="6">
    <source>
        <dbReference type="SAM" id="Phobius"/>
    </source>
</evidence>
<dbReference type="InterPro" id="IPR043216">
    <property type="entry name" value="PAP-like"/>
</dbReference>
<dbReference type="GO" id="GO:0008195">
    <property type="term" value="F:phosphatidate phosphatase activity"/>
    <property type="evidence" value="ECO:0007669"/>
    <property type="project" value="TreeGrafter"/>
</dbReference>
<sequence length="302" mass="34757">MPEVLRHVTFSGRLVMPKKDALQQNWRDNIIKALIYMVLDISIVLAVSIMLFYWFAGKAVAPYQRPFPCGDDSLKRPFKPNTVGLKHLLAISLGSPFFVIVIVEGILFYKSLGINRLSKFFATTTLVYMKYLLTYALCTFIMEYLKCSVGRMRPHFVEVCNPDWKNIKCDSLDKIIQPEDMICTNPDKHRIRTARTSFPSGHTAAAFHLLIFLFIYLNRMSSHTRVAEISFFRWLVLPTYTVWTLFTAITRVTDFWHFPTDVLGGIILAACCVIPVFFTSWRSTSEIYAPRDIVPDDSIKLD</sequence>
<dbReference type="Gene3D" id="1.20.144.10">
    <property type="entry name" value="Phosphatidic acid phosphatase type 2/haloperoxidase"/>
    <property type="match status" value="1"/>
</dbReference>
<feature type="transmembrane region" description="Helical" evidence="6">
    <location>
        <begin position="262"/>
        <end position="281"/>
    </location>
</feature>
<feature type="transmembrane region" description="Helical" evidence="6">
    <location>
        <begin position="88"/>
        <end position="108"/>
    </location>
</feature>
<dbReference type="InterPro" id="IPR000326">
    <property type="entry name" value="PAP2/HPO"/>
</dbReference>
<evidence type="ECO:0000313" key="8">
    <source>
        <dbReference type="EMBL" id="CAD6188668.1"/>
    </source>
</evidence>
<comment type="similarity">
    <text evidence="2">Belongs to the PA-phosphatase related phosphoesterase family.</text>
</comment>
<comment type="subcellular location">
    <subcellularLocation>
        <location evidence="1">Membrane</location>
        <topology evidence="1">Multi-pass membrane protein</topology>
    </subcellularLocation>
</comment>
<dbReference type="AlphaFoldDB" id="A0A8S1H1W6"/>
<dbReference type="PANTHER" id="PTHR10165:SF174">
    <property type="entry name" value="PHOSPHATIDIC ACID PHOSPHATASE TYPE 2_HALOPEROXIDASE DOMAIN-CONTAINING PROTEIN"/>
    <property type="match status" value="1"/>
</dbReference>
<evidence type="ECO:0000259" key="7">
    <source>
        <dbReference type="SMART" id="SM00014"/>
    </source>
</evidence>
<dbReference type="FunFam" id="1.20.144.10:FF:000039">
    <property type="entry name" value="PhosphoLipid PhosPhatase homolog"/>
    <property type="match status" value="1"/>
</dbReference>
<dbReference type="InterPro" id="IPR036938">
    <property type="entry name" value="PAP2/HPO_sf"/>
</dbReference>
<keyword evidence="5 6" id="KW-0472">Membrane</keyword>
<dbReference type="GO" id="GO:0005886">
    <property type="term" value="C:plasma membrane"/>
    <property type="evidence" value="ECO:0007669"/>
    <property type="project" value="TreeGrafter"/>
</dbReference>
<keyword evidence="3 6" id="KW-0812">Transmembrane</keyword>
<keyword evidence="4 6" id="KW-1133">Transmembrane helix</keyword>
<feature type="domain" description="Phosphatidic acid phosphatase type 2/haloperoxidase" evidence="7">
    <location>
        <begin position="127"/>
        <end position="277"/>
    </location>
</feature>
<dbReference type="OrthoDB" id="8907274at2759"/>
<evidence type="ECO:0000256" key="5">
    <source>
        <dbReference type="ARBA" id="ARBA00023136"/>
    </source>
</evidence>
<dbReference type="EMBL" id="CAJGYM010000009">
    <property type="protein sequence ID" value="CAD6188668.1"/>
    <property type="molecule type" value="Genomic_DNA"/>
</dbReference>
<evidence type="ECO:0000256" key="3">
    <source>
        <dbReference type="ARBA" id="ARBA00022692"/>
    </source>
</evidence>
<evidence type="ECO:0000256" key="4">
    <source>
        <dbReference type="ARBA" id="ARBA00022989"/>
    </source>
</evidence>
<dbReference type="GO" id="GO:0046839">
    <property type="term" value="P:phospholipid dephosphorylation"/>
    <property type="evidence" value="ECO:0007669"/>
    <property type="project" value="TreeGrafter"/>
</dbReference>
<dbReference type="Proteomes" id="UP000835052">
    <property type="component" value="Unassembled WGS sequence"/>
</dbReference>
<gene>
    <name evidence="8" type="ORF">CAUJ_LOCUS4587</name>
</gene>
<keyword evidence="9" id="KW-1185">Reference proteome</keyword>
<name>A0A8S1H1W6_9PELO</name>
<accession>A0A8S1H1W6</accession>
<feature type="transmembrane region" description="Helical" evidence="6">
    <location>
        <begin position="120"/>
        <end position="142"/>
    </location>
</feature>
<feature type="transmembrane region" description="Helical" evidence="6">
    <location>
        <begin position="33"/>
        <end position="56"/>
    </location>
</feature>
<feature type="transmembrane region" description="Helical" evidence="6">
    <location>
        <begin position="201"/>
        <end position="219"/>
    </location>
</feature>
<dbReference type="Pfam" id="PF01569">
    <property type="entry name" value="PAP2"/>
    <property type="match status" value="1"/>
</dbReference>
<organism evidence="8 9">
    <name type="scientific">Caenorhabditis auriculariae</name>
    <dbReference type="NCBI Taxonomy" id="2777116"/>
    <lineage>
        <taxon>Eukaryota</taxon>
        <taxon>Metazoa</taxon>
        <taxon>Ecdysozoa</taxon>
        <taxon>Nematoda</taxon>
        <taxon>Chromadorea</taxon>
        <taxon>Rhabditida</taxon>
        <taxon>Rhabditina</taxon>
        <taxon>Rhabditomorpha</taxon>
        <taxon>Rhabditoidea</taxon>
        <taxon>Rhabditidae</taxon>
        <taxon>Peloderinae</taxon>
        <taxon>Caenorhabditis</taxon>
    </lineage>
</organism>
<feature type="transmembrane region" description="Helical" evidence="6">
    <location>
        <begin position="231"/>
        <end position="250"/>
    </location>
</feature>
<protein>
    <recommendedName>
        <fullName evidence="7">Phosphatidic acid phosphatase type 2/haloperoxidase domain-containing protein</fullName>
    </recommendedName>
</protein>
<reference evidence="8" key="1">
    <citation type="submission" date="2020-10" db="EMBL/GenBank/DDBJ databases">
        <authorList>
            <person name="Kikuchi T."/>
        </authorList>
    </citation>
    <scope>NUCLEOTIDE SEQUENCE</scope>
    <source>
        <strain evidence="8">NKZ352</strain>
    </source>
</reference>
<dbReference type="GO" id="GO:0007165">
    <property type="term" value="P:signal transduction"/>
    <property type="evidence" value="ECO:0007669"/>
    <property type="project" value="TreeGrafter"/>
</dbReference>